<name>A0AA37TYA0_9GAMM</name>
<evidence type="ECO:0000313" key="1">
    <source>
        <dbReference type="EMBL" id="GLS84834.1"/>
    </source>
</evidence>
<dbReference type="RefSeq" id="WP_095499602.1">
    <property type="nucleotide sequence ID" value="NZ_BSPO01000004.1"/>
</dbReference>
<gene>
    <name evidence="1" type="primary">yrdA</name>
    <name evidence="1" type="ORF">GCM10007894_28110</name>
</gene>
<keyword evidence="2" id="KW-1185">Reference proteome</keyword>
<dbReference type="InterPro" id="IPR047324">
    <property type="entry name" value="LbH_gamma_CA-like"/>
</dbReference>
<protein>
    <submittedName>
        <fullName evidence="1">Gamma carbonic anhydrase family protein</fullName>
    </submittedName>
</protein>
<sequence>MSNHLRAYKGKFPKLCNHVYVDESAVLVGEIELKEHASIWPLVAARGDVNFIRIGKRSNVQDGSVLHVTRRSESNPEGFPLFIGDDVTVGHKAMLHGCTIGNRVLIGMGAIVLDGAIIGDDVILGAGALVPPNKRLESGFLYVGSPAKQVRPLTQQEKDFLPQSARNYVTLKQEYLEATTKASG</sequence>
<accession>A0AA37TYA0</accession>
<dbReference type="AlphaFoldDB" id="A0AA37TYA0"/>
<reference evidence="1 2" key="1">
    <citation type="journal article" date="2014" name="Int. J. Syst. Evol. Microbiol.">
        <title>Complete genome sequence of Corynebacterium casei LMG S-19264T (=DSM 44701T), isolated from a smear-ripened cheese.</title>
        <authorList>
            <consortium name="US DOE Joint Genome Institute (JGI-PGF)"/>
            <person name="Walter F."/>
            <person name="Albersmeier A."/>
            <person name="Kalinowski J."/>
            <person name="Ruckert C."/>
        </authorList>
    </citation>
    <scope>NUCLEOTIDE SEQUENCE [LARGE SCALE GENOMIC DNA]</scope>
    <source>
        <strain evidence="1 2">NBRC 112785</strain>
    </source>
</reference>
<proteinExistence type="predicted"/>
<dbReference type="EMBL" id="BSPO01000004">
    <property type="protein sequence ID" value="GLS84834.1"/>
    <property type="molecule type" value="Genomic_DNA"/>
</dbReference>
<dbReference type="Proteomes" id="UP001157439">
    <property type="component" value="Unassembled WGS sequence"/>
</dbReference>
<dbReference type="InterPro" id="IPR011004">
    <property type="entry name" value="Trimer_LpxA-like_sf"/>
</dbReference>
<dbReference type="SUPFAM" id="SSF51161">
    <property type="entry name" value="Trimeric LpxA-like enzymes"/>
    <property type="match status" value="1"/>
</dbReference>
<dbReference type="PANTHER" id="PTHR13061">
    <property type="entry name" value="DYNACTIN SUBUNIT P25"/>
    <property type="match status" value="1"/>
</dbReference>
<dbReference type="Pfam" id="PF00132">
    <property type="entry name" value="Hexapep"/>
    <property type="match status" value="1"/>
</dbReference>
<dbReference type="CDD" id="cd04645">
    <property type="entry name" value="LbH_gamma_CA_like"/>
    <property type="match status" value="1"/>
</dbReference>
<organism evidence="1 2">
    <name type="scientific">Paraferrimonas haliotis</name>
    <dbReference type="NCBI Taxonomy" id="2013866"/>
    <lineage>
        <taxon>Bacteria</taxon>
        <taxon>Pseudomonadati</taxon>
        <taxon>Pseudomonadota</taxon>
        <taxon>Gammaproteobacteria</taxon>
        <taxon>Alteromonadales</taxon>
        <taxon>Ferrimonadaceae</taxon>
        <taxon>Paraferrimonas</taxon>
    </lineage>
</organism>
<evidence type="ECO:0000313" key="2">
    <source>
        <dbReference type="Proteomes" id="UP001157439"/>
    </source>
</evidence>
<dbReference type="InterPro" id="IPR001451">
    <property type="entry name" value="Hexapep"/>
</dbReference>
<comment type="caution">
    <text evidence="1">The sequence shown here is derived from an EMBL/GenBank/DDBJ whole genome shotgun (WGS) entry which is preliminary data.</text>
</comment>
<dbReference type="InterPro" id="IPR050484">
    <property type="entry name" value="Transf_Hexapept/Carb_Anhydrase"/>
</dbReference>
<dbReference type="Gene3D" id="2.160.10.10">
    <property type="entry name" value="Hexapeptide repeat proteins"/>
    <property type="match status" value="1"/>
</dbReference>
<dbReference type="PANTHER" id="PTHR13061:SF56">
    <property type="entry name" value="PROTEIN YRDA"/>
    <property type="match status" value="1"/>
</dbReference>